<organism evidence="4 5">
    <name type="scientific">Kistimonas scapharcae</name>
    <dbReference type="NCBI Taxonomy" id="1036133"/>
    <lineage>
        <taxon>Bacteria</taxon>
        <taxon>Pseudomonadati</taxon>
        <taxon>Pseudomonadota</taxon>
        <taxon>Gammaproteobacteria</taxon>
        <taxon>Oceanospirillales</taxon>
        <taxon>Endozoicomonadaceae</taxon>
        <taxon>Kistimonas</taxon>
    </lineage>
</organism>
<gene>
    <name evidence="4" type="ORF">GCM10023116_43070</name>
</gene>
<reference evidence="5" key="1">
    <citation type="journal article" date="2019" name="Int. J. Syst. Evol. Microbiol.">
        <title>The Global Catalogue of Microorganisms (GCM) 10K type strain sequencing project: providing services to taxonomists for standard genome sequencing and annotation.</title>
        <authorList>
            <consortium name="The Broad Institute Genomics Platform"/>
            <consortium name="The Broad Institute Genome Sequencing Center for Infectious Disease"/>
            <person name="Wu L."/>
            <person name="Ma J."/>
        </authorList>
    </citation>
    <scope>NUCLEOTIDE SEQUENCE [LARGE SCALE GENOMIC DNA]</scope>
    <source>
        <strain evidence="5">JCM 17805</strain>
    </source>
</reference>
<evidence type="ECO:0000313" key="5">
    <source>
        <dbReference type="Proteomes" id="UP001500604"/>
    </source>
</evidence>
<dbReference type="Gene3D" id="1.10.287.1490">
    <property type="match status" value="1"/>
</dbReference>
<feature type="transmembrane region" description="Helical" evidence="3">
    <location>
        <begin position="49"/>
        <end position="70"/>
    </location>
</feature>
<accession>A0ABP8V6Z3</accession>
<evidence type="ECO:0000256" key="1">
    <source>
        <dbReference type="SAM" id="Coils"/>
    </source>
</evidence>
<name>A0ABP8V6Z3_9GAMM</name>
<comment type="caution">
    <text evidence="4">The sequence shown here is derived from an EMBL/GenBank/DDBJ whole genome shotgun (WGS) entry which is preliminary data.</text>
</comment>
<evidence type="ECO:0000256" key="3">
    <source>
        <dbReference type="SAM" id="Phobius"/>
    </source>
</evidence>
<feature type="coiled-coil region" evidence="1">
    <location>
        <begin position="214"/>
        <end position="273"/>
    </location>
</feature>
<keyword evidence="5" id="KW-1185">Reference proteome</keyword>
<keyword evidence="3" id="KW-0472">Membrane</keyword>
<sequence>MTIHSDDRDDLDNLPSLSLSPDEVTERSPASRAGKKKKAVPAEPSTGSAGTGLFLILLGLLLAVGGLGYFQITALQNELQATRSLVAAAEKQLTDVSGVVTETGQTMSQSDQQVKSELKDINFEIRKLWDLANKRNRKDIDALEKQLADNAATLKTLKSSADSALKQAKQYSGTLDKTVSRLSLIERQLTGISADLVANTSSSREELDMLTASVEGLRQEASKALADVKVLKADMKQQVSLTKDASRSMDSYRQQINKRLLQLENAVREVQQGSNEGGLTPTL</sequence>
<keyword evidence="1" id="KW-0175">Coiled coil</keyword>
<feature type="compositionally biased region" description="Low complexity" evidence="2">
    <location>
        <begin position="13"/>
        <end position="22"/>
    </location>
</feature>
<keyword evidence="3" id="KW-0812">Transmembrane</keyword>
<evidence type="ECO:0008006" key="6">
    <source>
        <dbReference type="Google" id="ProtNLM"/>
    </source>
</evidence>
<dbReference type="EMBL" id="BAABFL010000468">
    <property type="protein sequence ID" value="GAA4652023.1"/>
    <property type="molecule type" value="Genomic_DNA"/>
</dbReference>
<evidence type="ECO:0000256" key="2">
    <source>
        <dbReference type="SAM" id="MobiDB-lite"/>
    </source>
</evidence>
<proteinExistence type="predicted"/>
<evidence type="ECO:0000313" key="4">
    <source>
        <dbReference type="EMBL" id="GAA4652023.1"/>
    </source>
</evidence>
<keyword evidence="3" id="KW-1133">Transmembrane helix</keyword>
<dbReference type="RefSeq" id="WP_345198514.1">
    <property type="nucleotide sequence ID" value="NZ_BAABFL010000468.1"/>
</dbReference>
<dbReference type="Proteomes" id="UP001500604">
    <property type="component" value="Unassembled WGS sequence"/>
</dbReference>
<protein>
    <recommendedName>
        <fullName evidence="6">Chromosome partition protein Smc</fullName>
    </recommendedName>
</protein>
<feature type="region of interest" description="Disordered" evidence="2">
    <location>
        <begin position="1"/>
        <end position="46"/>
    </location>
</feature>